<dbReference type="OrthoDB" id="2273115at2"/>
<protein>
    <submittedName>
        <fullName evidence="1">Uncharacterized protein</fullName>
    </submittedName>
</protein>
<dbReference type="AlphaFoldDB" id="A0A1G8W9M7"/>
<keyword evidence="2" id="KW-1185">Reference proteome</keyword>
<organism evidence="1 2">
    <name type="scientific">Streptomyces indicus</name>
    <dbReference type="NCBI Taxonomy" id="417292"/>
    <lineage>
        <taxon>Bacteria</taxon>
        <taxon>Bacillati</taxon>
        <taxon>Actinomycetota</taxon>
        <taxon>Actinomycetes</taxon>
        <taxon>Kitasatosporales</taxon>
        <taxon>Streptomycetaceae</taxon>
        <taxon>Streptomyces</taxon>
    </lineage>
</organism>
<dbReference type="STRING" id="417292.SAMN05421806_102317"/>
<dbReference type="EMBL" id="FNFF01000002">
    <property type="protein sequence ID" value="SDJ74846.1"/>
    <property type="molecule type" value="Genomic_DNA"/>
</dbReference>
<sequence>MTREELTNLALSALGQGLADERQEAMGTLATLILRGRANAFGMLHAYALIATRSWVQRHGEADRDGLWVFGAVDEEGADVPIDAVEQHQIFAMRFTVACANDDDAMMAALFEVAAGHPDPFYFPQCAIAVYDLALESLRDVAPDAAP</sequence>
<dbReference type="Proteomes" id="UP000199155">
    <property type="component" value="Unassembled WGS sequence"/>
</dbReference>
<evidence type="ECO:0000313" key="2">
    <source>
        <dbReference type="Proteomes" id="UP000199155"/>
    </source>
</evidence>
<dbReference type="RefSeq" id="WP_093608086.1">
    <property type="nucleotide sequence ID" value="NZ_FNFF01000002.1"/>
</dbReference>
<accession>A0A1G8W9M7</accession>
<reference evidence="1 2" key="1">
    <citation type="submission" date="2016-10" db="EMBL/GenBank/DDBJ databases">
        <authorList>
            <person name="de Groot N.N."/>
        </authorList>
    </citation>
    <scope>NUCLEOTIDE SEQUENCE [LARGE SCALE GENOMIC DNA]</scope>
    <source>
        <strain evidence="1 2">CGMCC 4.5727</strain>
    </source>
</reference>
<evidence type="ECO:0000313" key="1">
    <source>
        <dbReference type="EMBL" id="SDJ74846.1"/>
    </source>
</evidence>
<name>A0A1G8W9M7_9ACTN</name>
<proteinExistence type="predicted"/>
<gene>
    <name evidence="1" type="ORF">SAMN05421806_102317</name>
</gene>